<evidence type="ECO:0000256" key="2">
    <source>
        <dbReference type="ARBA" id="ARBA00022729"/>
    </source>
</evidence>
<dbReference type="SUPFAM" id="SSF88713">
    <property type="entry name" value="Glycoside hydrolase/deacetylase"/>
    <property type="match status" value="1"/>
</dbReference>
<dbReference type="Pfam" id="PF01522">
    <property type="entry name" value="Polysacc_deac_1"/>
    <property type="match status" value="2"/>
</dbReference>
<organism evidence="4 5">
    <name type="scientific">Corallincola holothuriorum</name>
    <dbReference type="NCBI Taxonomy" id="2282215"/>
    <lineage>
        <taxon>Bacteria</taxon>
        <taxon>Pseudomonadati</taxon>
        <taxon>Pseudomonadota</taxon>
        <taxon>Gammaproteobacteria</taxon>
        <taxon>Alteromonadales</taxon>
        <taxon>Psychromonadaceae</taxon>
        <taxon>Corallincola</taxon>
    </lineage>
</organism>
<dbReference type="GO" id="GO:0005975">
    <property type="term" value="P:carbohydrate metabolic process"/>
    <property type="evidence" value="ECO:0007669"/>
    <property type="project" value="InterPro"/>
</dbReference>
<dbReference type="CDD" id="cd10918">
    <property type="entry name" value="CE4_NodB_like_5s_6s"/>
    <property type="match status" value="1"/>
</dbReference>
<dbReference type="InterPro" id="IPR002509">
    <property type="entry name" value="NODB_dom"/>
</dbReference>
<comment type="subcellular location">
    <subcellularLocation>
        <location evidence="1">Secreted</location>
    </subcellularLocation>
</comment>
<keyword evidence="5" id="KW-1185">Reference proteome</keyword>
<dbReference type="GO" id="GO:0016810">
    <property type="term" value="F:hydrolase activity, acting on carbon-nitrogen (but not peptide) bonds"/>
    <property type="evidence" value="ECO:0007669"/>
    <property type="project" value="InterPro"/>
</dbReference>
<evidence type="ECO:0000313" key="4">
    <source>
        <dbReference type="EMBL" id="RCU45153.1"/>
    </source>
</evidence>
<keyword evidence="2" id="KW-0732">Signal</keyword>
<dbReference type="EMBL" id="QPID01000012">
    <property type="protein sequence ID" value="RCU45153.1"/>
    <property type="molecule type" value="Genomic_DNA"/>
</dbReference>
<dbReference type="RefSeq" id="WP_114339672.1">
    <property type="nucleotide sequence ID" value="NZ_QPID01000012.1"/>
</dbReference>
<proteinExistence type="predicted"/>
<name>A0A368N545_9GAMM</name>
<dbReference type="InterPro" id="IPR051398">
    <property type="entry name" value="Polysacch_Deacetylase"/>
</dbReference>
<reference evidence="4 5" key="1">
    <citation type="submission" date="2018-07" db="EMBL/GenBank/DDBJ databases">
        <title>Corallincola holothuriorum sp. nov., a new facultative anaerobe isolated from sea cucumber Apostichopus japonicus.</title>
        <authorList>
            <person name="Xia H."/>
        </authorList>
    </citation>
    <scope>NUCLEOTIDE SEQUENCE [LARGE SCALE GENOMIC DNA]</scope>
    <source>
        <strain evidence="4 5">C4</strain>
    </source>
</reference>
<dbReference type="Proteomes" id="UP000252558">
    <property type="component" value="Unassembled WGS sequence"/>
</dbReference>
<accession>A0A368N545</accession>
<dbReference type="PANTHER" id="PTHR34216:SF3">
    <property type="entry name" value="POLY-BETA-1,6-N-ACETYL-D-GLUCOSAMINE N-DEACETYLASE"/>
    <property type="match status" value="1"/>
</dbReference>
<dbReference type="PANTHER" id="PTHR34216">
    <property type="match status" value="1"/>
</dbReference>
<evidence type="ECO:0000313" key="5">
    <source>
        <dbReference type="Proteomes" id="UP000252558"/>
    </source>
</evidence>
<evidence type="ECO:0000259" key="3">
    <source>
        <dbReference type="PROSITE" id="PS51677"/>
    </source>
</evidence>
<sequence length="348" mass="39534">MLGQLKRSKSRIVRFTAELGGYQLARLLTKRQPRILMYHRFSDTPKHGFVDLVTLRQQLSILKRDFNVVSLGQLVQSLNGGAPLPEHAIVLTVDDGYDDFYQYAYPEFKALGIPVSFFVTTGFVDGKTWLWPDMLTDLLKNIDIETAHWPQHTPQKITKNIAQTKDRKSTRKILNSYLMPLNLSTKLAWLREAADLNAYHIAASAPDNYAPVSWDGLREMAESGIVDIGAHTVMHPTLSGELPSRALEEINQSKARLEVELGACVPHFCYPNGQPEDFNNETIKMVKASEFGCAVSAHCEYVTLHDLYALPRFAATTNPFHFKKIVYGVQWLSRRISQHRYFKQLKAI</sequence>
<evidence type="ECO:0000256" key="1">
    <source>
        <dbReference type="ARBA" id="ARBA00004613"/>
    </source>
</evidence>
<gene>
    <name evidence="4" type="ORF">DU002_17140</name>
</gene>
<dbReference type="OrthoDB" id="9814639at2"/>
<dbReference type="Gene3D" id="3.20.20.370">
    <property type="entry name" value="Glycoside hydrolase/deacetylase"/>
    <property type="match status" value="1"/>
</dbReference>
<dbReference type="PROSITE" id="PS51677">
    <property type="entry name" value="NODB"/>
    <property type="match status" value="1"/>
</dbReference>
<feature type="domain" description="NodB homology" evidence="3">
    <location>
        <begin position="87"/>
        <end position="348"/>
    </location>
</feature>
<protein>
    <recommendedName>
        <fullName evidence="3">NodB homology domain-containing protein</fullName>
    </recommendedName>
</protein>
<comment type="caution">
    <text evidence="4">The sequence shown here is derived from an EMBL/GenBank/DDBJ whole genome shotgun (WGS) entry which is preliminary data.</text>
</comment>
<dbReference type="GO" id="GO:0005576">
    <property type="term" value="C:extracellular region"/>
    <property type="evidence" value="ECO:0007669"/>
    <property type="project" value="UniProtKB-SubCell"/>
</dbReference>
<dbReference type="AlphaFoldDB" id="A0A368N545"/>
<dbReference type="InterPro" id="IPR011330">
    <property type="entry name" value="Glyco_hydro/deAcase_b/a-brl"/>
</dbReference>